<evidence type="ECO:0000256" key="10">
    <source>
        <dbReference type="ARBA" id="ARBA00023098"/>
    </source>
</evidence>
<evidence type="ECO:0000256" key="4">
    <source>
        <dbReference type="ARBA" id="ARBA00022679"/>
    </source>
</evidence>
<comment type="caution">
    <text evidence="14">The sequence shown here is derived from an EMBL/GenBank/DDBJ whole genome shotgun (WGS) entry which is preliminary data.</text>
</comment>
<keyword evidence="9" id="KW-0460">Magnesium</keyword>
<reference evidence="14 15" key="1">
    <citation type="submission" date="2010-07" db="EMBL/GenBank/DDBJ databases">
        <authorList>
            <person name="Muzny D."/>
            <person name="Qin X."/>
            <person name="Deng J."/>
            <person name="Jiang H."/>
            <person name="Liu Y."/>
            <person name="Qu J."/>
            <person name="Song X.-Z."/>
            <person name="Zhang L."/>
            <person name="Thornton R."/>
            <person name="Coyle M."/>
            <person name="Francisco L."/>
            <person name="Jackson L."/>
            <person name="Javaid M."/>
            <person name="Korchina V."/>
            <person name="Kovar C."/>
            <person name="Mata R."/>
            <person name="Mathew T."/>
            <person name="Ngo R."/>
            <person name="Nguyen L."/>
            <person name="Nguyen N."/>
            <person name="Okwuonu G."/>
            <person name="Ongeri F."/>
            <person name="Pham C."/>
            <person name="Simmons D."/>
            <person name="Wilczek-Boney K."/>
            <person name="Hale W."/>
            <person name="Jakkamsetti A."/>
            <person name="Pham P."/>
            <person name="Ruth R."/>
            <person name="San Lucas F."/>
            <person name="Warren J."/>
            <person name="Zhang J."/>
            <person name="Zhao Z."/>
            <person name="Zhou C."/>
            <person name="Zhu D."/>
            <person name="Lee S."/>
            <person name="Bess C."/>
            <person name="Blankenburg K."/>
            <person name="Forbes L."/>
            <person name="Fu Q."/>
            <person name="Gubbala S."/>
            <person name="Hirani K."/>
            <person name="Jayaseelan J.C."/>
            <person name="Lara F."/>
            <person name="Munidasa M."/>
            <person name="Palculict T."/>
            <person name="Patil S."/>
            <person name="Pu L.-L."/>
            <person name="Saada N."/>
            <person name="Tang L."/>
            <person name="Weissenberger G."/>
            <person name="Zhu Y."/>
            <person name="Hemphill L."/>
            <person name="Shang Y."/>
            <person name="Youmans B."/>
            <person name="Ayvaz T."/>
            <person name="Ross M."/>
            <person name="Santibanez J."/>
            <person name="Aqrawi P."/>
            <person name="Gross S."/>
            <person name="Joshi V."/>
            <person name="Fowler G."/>
            <person name="Nazareth L."/>
            <person name="Reid J."/>
            <person name="Worley K."/>
            <person name="Petrosino J."/>
            <person name="Highlander S."/>
            <person name="Gibbs R."/>
        </authorList>
    </citation>
    <scope>NUCLEOTIDE SEQUENCE [LARGE SCALE GENOMIC DNA]</scope>
    <source>
        <strain evidence="14 15">ATCC BAA-1640</strain>
    </source>
</reference>
<dbReference type="SUPFAM" id="SSF111331">
    <property type="entry name" value="NAD kinase/diacylglycerol kinase-like"/>
    <property type="match status" value="1"/>
</dbReference>
<dbReference type="RefSeq" id="WP_008901758.1">
    <property type="nucleotide sequence ID" value="NZ_GL397071.1"/>
</dbReference>
<keyword evidence="6" id="KW-0547">Nucleotide-binding</keyword>
<evidence type="ECO:0000256" key="11">
    <source>
        <dbReference type="ARBA" id="ARBA00023209"/>
    </source>
</evidence>
<dbReference type="InterPro" id="IPR017438">
    <property type="entry name" value="ATP-NAD_kinase_N"/>
</dbReference>
<dbReference type="InterPro" id="IPR045540">
    <property type="entry name" value="YegS/DAGK_C"/>
</dbReference>
<comment type="similarity">
    <text evidence="2">Belongs to the diacylglycerol/lipid kinase family.</text>
</comment>
<dbReference type="STRING" id="862517.HMPREF9225_0944"/>
<keyword evidence="4 14" id="KW-0808">Transferase</keyword>
<evidence type="ECO:0000256" key="2">
    <source>
        <dbReference type="ARBA" id="ARBA00005983"/>
    </source>
</evidence>
<dbReference type="PROSITE" id="PS50146">
    <property type="entry name" value="DAGK"/>
    <property type="match status" value="1"/>
</dbReference>
<dbReference type="HOGENOM" id="CLU_045532_0_0_9"/>
<name>E0NLA5_9FIRM</name>
<dbReference type="InterPro" id="IPR005218">
    <property type="entry name" value="Diacylglycerol/lipid_kinase"/>
</dbReference>
<evidence type="ECO:0000259" key="13">
    <source>
        <dbReference type="PROSITE" id="PS50146"/>
    </source>
</evidence>
<keyword evidence="12" id="KW-1208">Phospholipid metabolism</keyword>
<evidence type="ECO:0000256" key="5">
    <source>
        <dbReference type="ARBA" id="ARBA00022723"/>
    </source>
</evidence>
<organism evidence="14 15">
    <name type="scientific">Peptoniphilus duerdenii ATCC BAA-1640</name>
    <dbReference type="NCBI Taxonomy" id="862517"/>
    <lineage>
        <taxon>Bacteria</taxon>
        <taxon>Bacillati</taxon>
        <taxon>Bacillota</taxon>
        <taxon>Tissierellia</taxon>
        <taxon>Tissierellales</taxon>
        <taxon>Peptoniphilaceae</taxon>
        <taxon>Peptoniphilus</taxon>
    </lineage>
</organism>
<dbReference type="PANTHER" id="PTHR12358:SF106">
    <property type="entry name" value="LIPID KINASE YEGS"/>
    <property type="match status" value="1"/>
</dbReference>
<dbReference type="EC" id="2.7.1.-" evidence="14"/>
<dbReference type="Proteomes" id="UP000003280">
    <property type="component" value="Unassembled WGS sequence"/>
</dbReference>
<feature type="domain" description="DAGKc" evidence="13">
    <location>
        <begin position="1"/>
        <end position="128"/>
    </location>
</feature>
<keyword evidence="8" id="KW-0067">ATP-binding</keyword>
<keyword evidence="3" id="KW-0444">Lipid biosynthesis</keyword>
<evidence type="ECO:0000256" key="12">
    <source>
        <dbReference type="ARBA" id="ARBA00023264"/>
    </source>
</evidence>
<dbReference type="InterPro" id="IPR001206">
    <property type="entry name" value="Diacylglycerol_kinase_cat_dom"/>
</dbReference>
<evidence type="ECO:0000256" key="8">
    <source>
        <dbReference type="ARBA" id="ARBA00022840"/>
    </source>
</evidence>
<dbReference type="AlphaFoldDB" id="E0NLA5"/>
<dbReference type="GO" id="GO:0005524">
    <property type="term" value="F:ATP binding"/>
    <property type="evidence" value="ECO:0007669"/>
    <property type="project" value="UniProtKB-KW"/>
</dbReference>
<dbReference type="eggNOG" id="COG1597">
    <property type="taxonomic scope" value="Bacteria"/>
</dbReference>
<protein>
    <submittedName>
        <fullName evidence="14">Lipid kinase, YegS/Rv2252/BmrU family</fullName>
        <ecNumber evidence="14">2.7.1.-</ecNumber>
    </submittedName>
</protein>
<gene>
    <name evidence="14" type="ORF">HMPREF9225_0944</name>
</gene>
<dbReference type="GO" id="GO:0005886">
    <property type="term" value="C:plasma membrane"/>
    <property type="evidence" value="ECO:0007669"/>
    <property type="project" value="TreeGrafter"/>
</dbReference>
<dbReference type="PANTHER" id="PTHR12358">
    <property type="entry name" value="SPHINGOSINE KINASE"/>
    <property type="match status" value="1"/>
</dbReference>
<dbReference type="Pfam" id="PF19279">
    <property type="entry name" value="YegS_C"/>
    <property type="match status" value="1"/>
</dbReference>
<dbReference type="GO" id="GO:0016301">
    <property type="term" value="F:kinase activity"/>
    <property type="evidence" value="ECO:0007669"/>
    <property type="project" value="UniProtKB-KW"/>
</dbReference>
<keyword evidence="5" id="KW-0479">Metal-binding</keyword>
<evidence type="ECO:0000313" key="15">
    <source>
        <dbReference type="Proteomes" id="UP000003280"/>
    </source>
</evidence>
<keyword evidence="10" id="KW-0443">Lipid metabolism</keyword>
<dbReference type="GO" id="GO:0046872">
    <property type="term" value="F:metal ion binding"/>
    <property type="evidence" value="ECO:0007669"/>
    <property type="project" value="UniProtKB-KW"/>
</dbReference>
<accession>E0NLA5</accession>
<dbReference type="OrthoDB" id="142078at2"/>
<dbReference type="InterPro" id="IPR016064">
    <property type="entry name" value="NAD/diacylglycerol_kinase_sf"/>
</dbReference>
<comment type="cofactor">
    <cofactor evidence="1">
        <name>Mg(2+)</name>
        <dbReference type="ChEBI" id="CHEBI:18420"/>
    </cofactor>
</comment>
<sequence length="304" mass="34972">MKYLFIYSTKAGKNDFHKFHLRIKEFFTENNLIRDCQFVFTEDENHAKRAAREFARENTEGIVYACGGDGTLSEIANVLKNTNIALGLIPMGTANDFSKIFEYENFTLENLIDPKIKKIDTIEINDTHTSINIASTGLDAQVLEYAREYAKKYKFLGKRIYDLATLKVLFNNKGQYLKMTIDDKKVEGHYTLCAFCNGSYYGGGFNPAPNSILNDGKMEIVLAEYLTVPEIIRLIPKYKKGQIFSEEKIKTFRAEKVKIELEEEINLNIDGELLKDREFNLKINRENLNLAILAELKNKEQIIE</sequence>
<proteinExistence type="inferred from homology"/>
<evidence type="ECO:0000256" key="7">
    <source>
        <dbReference type="ARBA" id="ARBA00022777"/>
    </source>
</evidence>
<dbReference type="InterPro" id="IPR050187">
    <property type="entry name" value="Lipid_Phosphate_FormReg"/>
</dbReference>
<dbReference type="GO" id="GO:0008654">
    <property type="term" value="P:phospholipid biosynthetic process"/>
    <property type="evidence" value="ECO:0007669"/>
    <property type="project" value="UniProtKB-KW"/>
</dbReference>
<keyword evidence="7 14" id="KW-0418">Kinase</keyword>
<evidence type="ECO:0000313" key="14">
    <source>
        <dbReference type="EMBL" id="EFM25438.1"/>
    </source>
</evidence>
<dbReference type="Gene3D" id="2.60.200.40">
    <property type="match status" value="1"/>
</dbReference>
<keyword evidence="11" id="KW-0594">Phospholipid biosynthesis</keyword>
<dbReference type="Gene3D" id="3.40.50.10330">
    <property type="entry name" value="Probable inorganic polyphosphate/atp-NAD kinase, domain 1"/>
    <property type="match status" value="1"/>
</dbReference>
<dbReference type="Pfam" id="PF00781">
    <property type="entry name" value="DAGK_cat"/>
    <property type="match status" value="1"/>
</dbReference>
<dbReference type="EMBL" id="AEEH01000036">
    <property type="protein sequence ID" value="EFM25438.1"/>
    <property type="molecule type" value="Genomic_DNA"/>
</dbReference>
<evidence type="ECO:0000256" key="3">
    <source>
        <dbReference type="ARBA" id="ARBA00022516"/>
    </source>
</evidence>
<evidence type="ECO:0000256" key="1">
    <source>
        <dbReference type="ARBA" id="ARBA00001946"/>
    </source>
</evidence>
<evidence type="ECO:0000256" key="9">
    <source>
        <dbReference type="ARBA" id="ARBA00022842"/>
    </source>
</evidence>
<evidence type="ECO:0000256" key="6">
    <source>
        <dbReference type="ARBA" id="ARBA00022741"/>
    </source>
</evidence>
<dbReference type="NCBIfam" id="TIGR00147">
    <property type="entry name" value="YegS/Rv2252/BmrU family lipid kinase"/>
    <property type="match status" value="1"/>
</dbReference>
<keyword evidence="15" id="KW-1185">Reference proteome</keyword>